<organism evidence="2 3">
    <name type="scientific">Novipirellula aureliae</name>
    <dbReference type="NCBI Taxonomy" id="2527966"/>
    <lineage>
        <taxon>Bacteria</taxon>
        <taxon>Pseudomonadati</taxon>
        <taxon>Planctomycetota</taxon>
        <taxon>Planctomycetia</taxon>
        <taxon>Pirellulales</taxon>
        <taxon>Pirellulaceae</taxon>
        <taxon>Novipirellula</taxon>
    </lineage>
</organism>
<dbReference type="InterPro" id="IPR046454">
    <property type="entry name" value="GpA_endonuclease"/>
</dbReference>
<comment type="caution">
    <text evidence="2">The sequence shown here is derived from an EMBL/GenBank/DDBJ whole genome shotgun (WGS) entry which is preliminary data.</text>
</comment>
<gene>
    <name evidence="2" type="ORF">Q31b_35230</name>
</gene>
<dbReference type="EMBL" id="SJPY01000005">
    <property type="protein sequence ID" value="TWU40178.1"/>
    <property type="molecule type" value="Genomic_DNA"/>
</dbReference>
<sequence>MAIDILRMKPSECCRTLNSTSLATVINERQLYRYRTEAGLRIGDGTHVNLLQFTAWLIEKRHTPNPPADADPYGKVKDKARARNAAIALAGRDIGGLPVVEDPQRKTMAANSFRFFCEAYFSLTFHLPWSPDHLKVIERIEEAVVRGGLFSLAMARGSGKSSLAEVACIWAVLNGYRDFVCLIGSDEGHACDMLDSIKTELDANELLLADYPEVCFPIQALDGISNRANGQLYQGKRTQIGWTAKEVVLPTIADSKASGAIIKVAGLTGRIRGMKFKRPDGKTVRPSLVVLDDPQTDESARSLSQCANREAILAGAVLGLAGPGKKISGIMPCTVIRPGDMADSILDRDKHPEWNGARTRMVNSFPTNETLWERYAEIRAEGLRAGDGGAAGTEFYRQNRRAMDEGAEVSWKQRFNHDELSAIQHAMNLKLQDEAAFFAEYQNEPLPVETVDADQLTAEQVANKINGMSRCCVPISGNHLTAFIDVQGKLLFYVVAAWEDDFTGYVVDYGSFPDQKRPYFTLRDARHTLATEGTGLEGSLYAGMEKLTTDLLGREWQRDDGAAMKIERCLIDANWGHSTNVVYQFCRQSPHASILLPSHGRFVGASSSPFSEYKRRPGDRVGLNWRVPSVHGKRAIRHVIYDTNWWKSFTHARLAVAMGDRGCLSIFGDRAEQHRLFAEQVTAEYFVKTEGRGRTVDEWKARPEQPDNHWLDCLVGCAVGASMQGALLFGTDNHVASRRERVSFKELQRRKKG</sequence>
<dbReference type="RefSeq" id="WP_146600783.1">
    <property type="nucleotide sequence ID" value="NZ_SJPY01000005.1"/>
</dbReference>
<proteinExistence type="predicted"/>
<accession>A0A5C6DTX5</accession>
<dbReference type="AlphaFoldDB" id="A0A5C6DTX5"/>
<dbReference type="Gene3D" id="3.40.50.300">
    <property type="entry name" value="P-loop containing nucleotide triphosphate hydrolases"/>
    <property type="match status" value="1"/>
</dbReference>
<dbReference type="Pfam" id="PF20454">
    <property type="entry name" value="GpA_nuclease"/>
    <property type="match status" value="1"/>
</dbReference>
<evidence type="ECO:0000259" key="1">
    <source>
        <dbReference type="Pfam" id="PF20454"/>
    </source>
</evidence>
<dbReference type="GO" id="GO:0004519">
    <property type="term" value="F:endonuclease activity"/>
    <property type="evidence" value="ECO:0007669"/>
    <property type="project" value="InterPro"/>
</dbReference>
<name>A0A5C6DTX5_9BACT</name>
<evidence type="ECO:0000313" key="2">
    <source>
        <dbReference type="EMBL" id="TWU40178.1"/>
    </source>
</evidence>
<keyword evidence="3" id="KW-1185">Reference proteome</keyword>
<dbReference type="Proteomes" id="UP000315471">
    <property type="component" value="Unassembled WGS sequence"/>
</dbReference>
<evidence type="ECO:0000313" key="3">
    <source>
        <dbReference type="Proteomes" id="UP000315471"/>
    </source>
</evidence>
<feature type="domain" description="Terminase large subunit GpA endonuclease" evidence="1">
    <location>
        <begin position="453"/>
        <end position="725"/>
    </location>
</feature>
<reference evidence="2 3" key="1">
    <citation type="submission" date="2019-02" db="EMBL/GenBank/DDBJ databases">
        <title>Deep-cultivation of Planctomycetes and their phenomic and genomic characterization uncovers novel biology.</title>
        <authorList>
            <person name="Wiegand S."/>
            <person name="Jogler M."/>
            <person name="Boedeker C."/>
            <person name="Pinto D."/>
            <person name="Vollmers J."/>
            <person name="Rivas-Marin E."/>
            <person name="Kohn T."/>
            <person name="Peeters S.H."/>
            <person name="Heuer A."/>
            <person name="Rast P."/>
            <person name="Oberbeckmann S."/>
            <person name="Bunk B."/>
            <person name="Jeske O."/>
            <person name="Meyerdierks A."/>
            <person name="Storesund J.E."/>
            <person name="Kallscheuer N."/>
            <person name="Luecker S."/>
            <person name="Lage O.M."/>
            <person name="Pohl T."/>
            <person name="Merkel B.J."/>
            <person name="Hornburger P."/>
            <person name="Mueller R.-W."/>
            <person name="Bruemmer F."/>
            <person name="Labrenz M."/>
            <person name="Spormann A.M."/>
            <person name="Op Den Camp H."/>
            <person name="Overmann J."/>
            <person name="Amann R."/>
            <person name="Jetten M.S.M."/>
            <person name="Mascher T."/>
            <person name="Medema M.H."/>
            <person name="Devos D.P."/>
            <person name="Kaster A.-K."/>
            <person name="Ovreas L."/>
            <person name="Rohde M."/>
            <person name="Galperin M.Y."/>
            <person name="Jogler C."/>
        </authorList>
    </citation>
    <scope>NUCLEOTIDE SEQUENCE [LARGE SCALE GENOMIC DNA]</scope>
    <source>
        <strain evidence="2 3">Q31b</strain>
    </source>
</reference>
<dbReference type="InterPro" id="IPR027417">
    <property type="entry name" value="P-loop_NTPase"/>
</dbReference>
<protein>
    <submittedName>
        <fullName evidence="2">Phage terminase large subunit (GpA)</fullName>
    </submittedName>
</protein>
<dbReference type="OrthoDB" id="234808at2"/>